<accession>A0A6M5Z4G0</accession>
<keyword evidence="12" id="KW-1185">Reference proteome</keyword>
<evidence type="ECO:0000256" key="7">
    <source>
        <dbReference type="ARBA" id="ARBA00023136"/>
    </source>
</evidence>
<reference evidence="12" key="1">
    <citation type="submission" date="2020-05" db="EMBL/GenBank/DDBJ databases">
        <title>Frigoriglobus tundricola gen. nov., sp. nov., a psychrotolerant cellulolytic planctomycete of the family Gemmataceae with two divergent copies of 16S rRNA gene.</title>
        <authorList>
            <person name="Kulichevskaya I.S."/>
            <person name="Ivanova A.A."/>
            <person name="Naumoff D.G."/>
            <person name="Beletsky A.V."/>
            <person name="Rijpstra W.I.C."/>
            <person name="Sinninghe Damste J.S."/>
            <person name="Mardanov A.V."/>
            <person name="Ravin N.V."/>
            <person name="Dedysh S.N."/>
        </authorList>
    </citation>
    <scope>NUCLEOTIDE SEQUENCE [LARGE SCALE GENOMIC DNA]</scope>
    <source>
        <strain evidence="12">PL17</strain>
    </source>
</reference>
<name>A0A6M5Z4G0_9BACT</name>
<keyword evidence="7 9" id="KW-0472">Membrane</keyword>
<feature type="transmembrane region" description="Helical" evidence="9">
    <location>
        <begin position="245"/>
        <end position="266"/>
    </location>
</feature>
<gene>
    <name evidence="11" type="ORF">FTUN_7983</name>
</gene>
<dbReference type="GO" id="GO:0005886">
    <property type="term" value="C:plasma membrane"/>
    <property type="evidence" value="ECO:0007669"/>
    <property type="project" value="UniProtKB-SubCell"/>
</dbReference>
<feature type="transmembrane region" description="Helical" evidence="9">
    <location>
        <begin position="59"/>
        <end position="86"/>
    </location>
</feature>
<feature type="transmembrane region" description="Helical" evidence="9">
    <location>
        <begin position="98"/>
        <end position="118"/>
    </location>
</feature>
<evidence type="ECO:0000313" key="11">
    <source>
        <dbReference type="EMBL" id="QJX00354.1"/>
    </source>
</evidence>
<dbReference type="SUPFAM" id="SSF161098">
    <property type="entry name" value="MetI-like"/>
    <property type="match status" value="1"/>
</dbReference>
<evidence type="ECO:0000256" key="9">
    <source>
        <dbReference type="RuleBase" id="RU366001"/>
    </source>
</evidence>
<comment type="subcellular location">
    <subcellularLocation>
        <location evidence="1">Cell membrane</location>
        <topology evidence="1">Multi-pass membrane protein</topology>
    </subcellularLocation>
</comment>
<keyword evidence="5 9" id="KW-1133">Transmembrane helix</keyword>
<evidence type="ECO:0000256" key="6">
    <source>
        <dbReference type="ARBA" id="ARBA00023032"/>
    </source>
</evidence>
<feature type="transmembrane region" description="Helical" evidence="9">
    <location>
        <begin position="138"/>
        <end position="156"/>
    </location>
</feature>
<keyword evidence="4 9" id="KW-0812">Transmembrane</keyword>
<evidence type="ECO:0000256" key="1">
    <source>
        <dbReference type="ARBA" id="ARBA00004651"/>
    </source>
</evidence>
<dbReference type="FunFam" id="1.10.3720.10:FF:000004">
    <property type="entry name" value="Sulfate transport system permease protein CysT"/>
    <property type="match status" value="1"/>
</dbReference>
<feature type="domain" description="ABC transmembrane type-1" evidence="10">
    <location>
        <begin position="60"/>
        <end position="261"/>
    </location>
</feature>
<dbReference type="EMBL" id="CP053452">
    <property type="protein sequence ID" value="QJX00354.1"/>
    <property type="molecule type" value="Genomic_DNA"/>
</dbReference>
<dbReference type="Pfam" id="PF00528">
    <property type="entry name" value="BPD_transp_1"/>
    <property type="match status" value="1"/>
</dbReference>
<sequence length="275" mass="29532">MSSGVSRRALPGFGLGLGYAVVYLGLLVLIPLAACLVKAASLGPEEFLAAAWTPRARAAYALTFGVALIAALVNVVLGTIVGWTLVRYEFPGRRLLDALVDVPLALPTAVAGLVYASLYVKTGWLGQFLEPIGIRAAYSRLGIVLVLVFTGFPFVVRTIQPVLADIDVEFEEAGAVLGASRWQTFRRVILPMLIPPALTGFALAFARGLGEYGSVIFISSNKIFETEIAPMLVLVRLEEYSYAEAAAIATVLLGFSFVLLAAINYLERRSKRYGS</sequence>
<dbReference type="AlphaFoldDB" id="A0A6M5Z4G0"/>
<dbReference type="GO" id="GO:0015419">
    <property type="term" value="F:ABC-type sulfate transporter activity"/>
    <property type="evidence" value="ECO:0007669"/>
    <property type="project" value="UniProtKB-UniRule"/>
</dbReference>
<dbReference type="PANTHER" id="PTHR30406">
    <property type="entry name" value="SULFATE TRANSPORT SYSTEM PERMEASE PROTEIN"/>
    <property type="match status" value="1"/>
</dbReference>
<dbReference type="Gene3D" id="1.10.3720.10">
    <property type="entry name" value="MetI-like"/>
    <property type="match status" value="1"/>
</dbReference>
<feature type="transmembrane region" description="Helical" evidence="9">
    <location>
        <begin position="12"/>
        <end position="39"/>
    </location>
</feature>
<evidence type="ECO:0000256" key="8">
    <source>
        <dbReference type="ARBA" id="ARBA00025323"/>
    </source>
</evidence>
<dbReference type="CDD" id="cd06261">
    <property type="entry name" value="TM_PBP2"/>
    <property type="match status" value="1"/>
</dbReference>
<dbReference type="InterPro" id="IPR005667">
    <property type="entry name" value="Sulph_transpt2"/>
</dbReference>
<organism evidence="11 12">
    <name type="scientific">Frigoriglobus tundricola</name>
    <dbReference type="NCBI Taxonomy" id="2774151"/>
    <lineage>
        <taxon>Bacteria</taxon>
        <taxon>Pseudomonadati</taxon>
        <taxon>Planctomycetota</taxon>
        <taxon>Planctomycetia</taxon>
        <taxon>Gemmatales</taxon>
        <taxon>Gemmataceae</taxon>
        <taxon>Frigoriglobus</taxon>
    </lineage>
</organism>
<comment type="function">
    <text evidence="8">Part of the ABC transporter complex CysAWTP (TC 3.A.1.6.1) involved in sulfate/thiosulfate import. Probably responsible for the translocation of the substrate across the membrane.</text>
</comment>
<dbReference type="Proteomes" id="UP000503447">
    <property type="component" value="Chromosome"/>
</dbReference>
<dbReference type="NCBIfam" id="TIGR02139">
    <property type="entry name" value="permease_CysT"/>
    <property type="match status" value="1"/>
</dbReference>
<evidence type="ECO:0000256" key="3">
    <source>
        <dbReference type="ARBA" id="ARBA00022448"/>
    </source>
</evidence>
<comment type="function">
    <text evidence="9">Part of the ABC transporter complex (TC 3.A.1.6.1) involved in sulfate/thiosulfate import.</text>
</comment>
<evidence type="ECO:0000256" key="2">
    <source>
        <dbReference type="ARBA" id="ARBA00011779"/>
    </source>
</evidence>
<evidence type="ECO:0000259" key="10">
    <source>
        <dbReference type="PROSITE" id="PS50928"/>
    </source>
</evidence>
<dbReference type="NCBIfam" id="TIGR00969">
    <property type="entry name" value="3a0106s02"/>
    <property type="match status" value="1"/>
</dbReference>
<comment type="caution">
    <text evidence="9">Lacks conserved residue(s) required for the propagation of feature annotation.</text>
</comment>
<dbReference type="PANTHER" id="PTHR30406:SF8">
    <property type="entry name" value="SULFATE TRANSPORT SYSTEM PERMEASE PROTEIN CYST"/>
    <property type="match status" value="1"/>
</dbReference>
<dbReference type="KEGG" id="ftj:FTUN_7983"/>
<keyword evidence="3 9" id="KW-0813">Transport</keyword>
<proteinExistence type="inferred from homology"/>
<evidence type="ECO:0000256" key="5">
    <source>
        <dbReference type="ARBA" id="ARBA00022989"/>
    </source>
</evidence>
<comment type="similarity">
    <text evidence="9">Belongs to the binding-protein-dependent transport system permease family. CysTW subfamily.</text>
</comment>
<keyword evidence="6 9" id="KW-0764">Sulfate transport</keyword>
<dbReference type="RefSeq" id="WP_171475117.1">
    <property type="nucleotide sequence ID" value="NZ_CP053452.2"/>
</dbReference>
<dbReference type="InterPro" id="IPR000515">
    <property type="entry name" value="MetI-like"/>
</dbReference>
<comment type="subunit">
    <text evidence="2">The complex is composed of two ATP-binding proteins (CysA), two transmembrane proteins (CysT and CysW) and a solute-binding protein (CysP).</text>
</comment>
<dbReference type="InterPro" id="IPR011865">
    <property type="entry name" value="CysT_permease"/>
</dbReference>
<evidence type="ECO:0000313" key="12">
    <source>
        <dbReference type="Proteomes" id="UP000503447"/>
    </source>
</evidence>
<evidence type="ECO:0000256" key="4">
    <source>
        <dbReference type="ARBA" id="ARBA00022692"/>
    </source>
</evidence>
<feature type="transmembrane region" description="Helical" evidence="9">
    <location>
        <begin position="188"/>
        <end position="206"/>
    </location>
</feature>
<protein>
    <recommendedName>
        <fullName evidence="9">Sulfate transport system permease protein CysT</fullName>
    </recommendedName>
</protein>
<dbReference type="InterPro" id="IPR035906">
    <property type="entry name" value="MetI-like_sf"/>
</dbReference>
<dbReference type="PROSITE" id="PS50928">
    <property type="entry name" value="ABC_TM1"/>
    <property type="match status" value="1"/>
</dbReference>